<protein>
    <submittedName>
        <fullName evidence="1">Uncharacterized protein</fullName>
    </submittedName>
</protein>
<keyword evidence="2" id="KW-1185">Reference proteome</keyword>
<dbReference type="EMBL" id="JACSNR010000010">
    <property type="protein sequence ID" value="MBM6924084.1"/>
    <property type="molecule type" value="Genomic_DNA"/>
</dbReference>
<gene>
    <name evidence="1" type="ORF">H9X81_10355</name>
</gene>
<accession>A0ABS2GRN6</accession>
<dbReference type="RefSeq" id="WP_204721764.1">
    <property type="nucleotide sequence ID" value="NZ_JACSNR010000010.1"/>
</dbReference>
<evidence type="ECO:0000313" key="2">
    <source>
        <dbReference type="Proteomes" id="UP000724149"/>
    </source>
</evidence>
<evidence type="ECO:0000313" key="1">
    <source>
        <dbReference type="EMBL" id="MBM6924084.1"/>
    </source>
</evidence>
<comment type="caution">
    <text evidence="1">The sequence shown here is derived from an EMBL/GenBank/DDBJ whole genome shotgun (WGS) entry which is preliminary data.</text>
</comment>
<reference evidence="1 2" key="1">
    <citation type="journal article" date="2021" name="Sci. Rep.">
        <title>The distribution of antibiotic resistance genes in chicken gut microbiota commensals.</title>
        <authorList>
            <person name="Juricova H."/>
            <person name="Matiasovicova J."/>
            <person name="Kubasova T."/>
            <person name="Cejkova D."/>
            <person name="Rychlik I."/>
        </authorList>
    </citation>
    <scope>NUCLEOTIDE SEQUENCE [LARGE SCALE GENOMIC DNA]</scope>
    <source>
        <strain evidence="1 2">An564</strain>
    </source>
</reference>
<sequence>MYTDHISRKYAIEWFSAYFHLDEKIDPDVVMDDLRGLPSVEAFTKEEIQQEARSCMETYLSMASQVCLNEKQREFYRGAAAAISDFLCRLGCGNAIQDLSLRLSIGDKRVSELYAFWEGESDDPETEAWRKELTEDETALVSLWDSQRETENSGKE</sequence>
<organism evidence="1 2">
    <name type="scientific">Hydrogenoanaerobacterium saccharovorans</name>
    <dbReference type="NCBI Taxonomy" id="474960"/>
    <lineage>
        <taxon>Bacteria</taxon>
        <taxon>Bacillati</taxon>
        <taxon>Bacillota</taxon>
        <taxon>Clostridia</taxon>
        <taxon>Eubacteriales</taxon>
        <taxon>Oscillospiraceae</taxon>
        <taxon>Hydrogenoanaerobacterium</taxon>
    </lineage>
</organism>
<name>A0ABS2GRN6_9FIRM</name>
<dbReference type="Proteomes" id="UP000724149">
    <property type="component" value="Unassembled WGS sequence"/>
</dbReference>
<proteinExistence type="predicted"/>